<organism evidence="1 2">
    <name type="scientific">Tsukamurella conjunctivitidis</name>
    <dbReference type="NCBI Taxonomy" id="2592068"/>
    <lineage>
        <taxon>Bacteria</taxon>
        <taxon>Bacillati</taxon>
        <taxon>Actinomycetota</taxon>
        <taxon>Actinomycetes</taxon>
        <taxon>Mycobacteriales</taxon>
        <taxon>Tsukamurellaceae</taxon>
        <taxon>Tsukamurella</taxon>
    </lineage>
</organism>
<dbReference type="GO" id="GO:0006064">
    <property type="term" value="P:glucuronate catabolic process"/>
    <property type="evidence" value="ECO:0007669"/>
    <property type="project" value="InterPro"/>
</dbReference>
<dbReference type="InterPro" id="IPR036237">
    <property type="entry name" value="Xyl_isomerase-like_sf"/>
</dbReference>
<name>A0A5C5RDB6_9ACTN</name>
<reference evidence="1 2" key="1">
    <citation type="submission" date="2019-06" db="EMBL/GenBank/DDBJ databases">
        <title>Tsukamurella conjunctivitidis sp. nov., Tsukamurella assacharolytica sp. nov. and Tsukamurella sputae sp. nov. isolated from patients with conjunctivitis, bacteraemia (lymphoma) and respiratory infection (sputum) in Hong Kong.</title>
        <authorList>
            <person name="Teng J.L.L."/>
            <person name="Lee H.H."/>
            <person name="Fong J.Y.H."/>
            <person name="Fok K.M.N."/>
            <person name="Lau S.K.P."/>
            <person name="Woo P.C.Y."/>
        </authorList>
    </citation>
    <scope>NUCLEOTIDE SEQUENCE [LARGE SCALE GENOMIC DNA]</scope>
    <source>
        <strain evidence="1 2">HKU72</strain>
    </source>
</reference>
<dbReference type="InterPro" id="IPR004628">
    <property type="entry name" value="Man_deHydtase"/>
</dbReference>
<proteinExistence type="predicted"/>
<protein>
    <submittedName>
        <fullName evidence="1">Mannonate dehydratase</fullName>
    </submittedName>
</protein>
<dbReference type="UniPathway" id="UPA00246"/>
<dbReference type="AlphaFoldDB" id="A0A5C5RDB6"/>
<keyword evidence="2" id="KW-1185">Reference proteome</keyword>
<dbReference type="Pfam" id="PF03786">
    <property type="entry name" value="UxuA"/>
    <property type="match status" value="1"/>
</dbReference>
<gene>
    <name evidence="1" type="ORF">FK530_25220</name>
</gene>
<accession>A0A5C5RDB6</accession>
<evidence type="ECO:0000313" key="2">
    <source>
        <dbReference type="Proteomes" id="UP000319375"/>
    </source>
</evidence>
<evidence type="ECO:0000313" key="1">
    <source>
        <dbReference type="EMBL" id="TWS21039.1"/>
    </source>
</evidence>
<comment type="caution">
    <text evidence="1">The sequence shown here is derived from an EMBL/GenBank/DDBJ whole genome shotgun (WGS) entry which is preliminary data.</text>
</comment>
<feature type="non-terminal residue" evidence="1">
    <location>
        <position position="59"/>
    </location>
</feature>
<dbReference type="EMBL" id="VIGX01000239">
    <property type="protein sequence ID" value="TWS21039.1"/>
    <property type="molecule type" value="Genomic_DNA"/>
</dbReference>
<sequence length="59" mass="6600">MKMTFRWFGEGFDPIPLQYIKQIPGMSGIMGVLDQYAAGEVWEKSEIARLVDQAHAAGL</sequence>
<dbReference type="SUPFAM" id="SSF51658">
    <property type="entry name" value="Xylose isomerase-like"/>
    <property type="match status" value="1"/>
</dbReference>
<dbReference type="Proteomes" id="UP000319375">
    <property type="component" value="Unassembled WGS sequence"/>
</dbReference>
<dbReference type="GO" id="GO:0008927">
    <property type="term" value="F:mannonate dehydratase activity"/>
    <property type="evidence" value="ECO:0007669"/>
    <property type="project" value="InterPro"/>
</dbReference>
<dbReference type="Gene3D" id="3.20.20.150">
    <property type="entry name" value="Divalent-metal-dependent TIM barrel enzymes"/>
    <property type="match status" value="1"/>
</dbReference>